<dbReference type="KEGG" id="ged:FVIR_GE00422"/>
<dbReference type="GO" id="GO:0016853">
    <property type="term" value="F:isomerase activity"/>
    <property type="evidence" value="ECO:0007669"/>
    <property type="project" value="UniProtKB-KW"/>
</dbReference>
<keyword evidence="13" id="KW-1185">Reference proteome</keyword>
<dbReference type="PANTHER" id="PTHR42844">
    <property type="entry name" value="DIHYDRONEOPTERIN ALDOLASE 1-RELATED"/>
    <property type="match status" value="1"/>
</dbReference>
<dbReference type="UniPathway" id="UPA00077">
    <property type="reaction ID" value="UER00154"/>
</dbReference>
<dbReference type="GO" id="GO:0005737">
    <property type="term" value="C:cytoplasm"/>
    <property type="evidence" value="ECO:0007669"/>
    <property type="project" value="TreeGrafter"/>
</dbReference>
<evidence type="ECO:0000256" key="1">
    <source>
        <dbReference type="ARBA" id="ARBA00000693"/>
    </source>
</evidence>
<evidence type="ECO:0000313" key="12">
    <source>
        <dbReference type="EMBL" id="CUX96263.1"/>
    </source>
</evidence>
<evidence type="ECO:0000256" key="2">
    <source>
        <dbReference type="ARBA" id="ARBA00001353"/>
    </source>
</evidence>
<comment type="catalytic activity">
    <reaction evidence="1">
        <text>7,8-dihydroneopterin = 7,8-dihydromonapterin</text>
        <dbReference type="Rhea" id="RHEA:45328"/>
        <dbReference type="ChEBI" id="CHEBI:17001"/>
        <dbReference type="ChEBI" id="CHEBI:71175"/>
        <dbReference type="EC" id="5.1.99.8"/>
    </reaction>
</comment>
<feature type="domain" description="Dihydroneopterin aldolase/epimerase" evidence="11">
    <location>
        <begin position="4"/>
        <end position="114"/>
    </location>
</feature>
<dbReference type="STRING" id="1070130.FVIR_GE00422"/>
<dbReference type="EC" id="4.1.2.25" evidence="10"/>
<dbReference type="AlphaFoldDB" id="A0A143WRF7"/>
<dbReference type="PATRIC" id="fig|1070130.3.peg.684"/>
<reference evidence="13" key="1">
    <citation type="submission" date="2016-01" db="EMBL/GenBank/DDBJ databases">
        <authorList>
            <person name="Husnik F."/>
        </authorList>
    </citation>
    <scope>NUCLEOTIDE SEQUENCE [LARGE SCALE GENOMIC DNA]</scope>
</reference>
<protein>
    <recommendedName>
        <fullName evidence="10">7,8-dihydroneopterin aldolase</fullName>
        <ecNumber evidence="10">4.1.2.25</ecNumber>
    </recommendedName>
</protein>
<keyword evidence="7" id="KW-0413">Isomerase</keyword>
<evidence type="ECO:0000256" key="10">
    <source>
        <dbReference type="RuleBase" id="RU362079"/>
    </source>
</evidence>
<evidence type="ECO:0000256" key="4">
    <source>
        <dbReference type="ARBA" id="ARBA00005708"/>
    </source>
</evidence>
<comment type="similarity">
    <text evidence="4 10">Belongs to the DHNA family.</text>
</comment>
<dbReference type="Gene3D" id="3.30.1130.10">
    <property type="match status" value="1"/>
</dbReference>
<dbReference type="InterPro" id="IPR043133">
    <property type="entry name" value="GTP-CH-I_C/QueF"/>
</dbReference>
<accession>A0A143WRF7</accession>
<dbReference type="InterPro" id="IPR006157">
    <property type="entry name" value="FolB_dom"/>
</dbReference>
<comment type="function">
    <text evidence="9">Catalyzes the conversion of 7,8-dihydroneopterin to 6-hydroxymethyl-7,8-dihydropterin. Can use L-threo-dihydroneopterin and D-erythro-dihydroneopterin as substrates for the formation of 6-hydroxymethyldihydropterin, but it can also catalyze the epimerization of carbon 2' of dihydroneopterin to dihydromonapterin at appreciable velocity.</text>
</comment>
<dbReference type="InterPro" id="IPR006156">
    <property type="entry name" value="Dihydroneopterin_aldolase"/>
</dbReference>
<dbReference type="OrthoDB" id="9810587at2"/>
<evidence type="ECO:0000256" key="6">
    <source>
        <dbReference type="ARBA" id="ARBA00022909"/>
    </source>
</evidence>
<evidence type="ECO:0000259" key="11">
    <source>
        <dbReference type="SMART" id="SM00905"/>
    </source>
</evidence>
<sequence length="119" mass="13629">MDIIFIEQLTVMAIIGIYDWEKQKFQKLVFDLEIGWNKRPLPYSDDISDCLNYTDVTNAILSLVSSKRFALIECVAEETAEQLISQFKIPWVRIKLSKPSAVPQAINVGIIIERGKQKV</sequence>
<dbReference type="GO" id="GO:0004150">
    <property type="term" value="F:dihydroneopterin aldolase activity"/>
    <property type="evidence" value="ECO:0007669"/>
    <property type="project" value="UniProtKB-UniRule"/>
</dbReference>
<proteinExistence type="inferred from homology"/>
<dbReference type="SUPFAM" id="SSF55620">
    <property type="entry name" value="Tetrahydrobiopterin biosynthesis enzymes-like"/>
    <property type="match status" value="1"/>
</dbReference>
<dbReference type="FunFam" id="3.30.1130.10:FF:000002">
    <property type="entry name" value="7,8-dihydroneopterin aldolase"/>
    <property type="match status" value="1"/>
</dbReference>
<evidence type="ECO:0000256" key="8">
    <source>
        <dbReference type="ARBA" id="ARBA00023239"/>
    </source>
</evidence>
<evidence type="ECO:0000256" key="3">
    <source>
        <dbReference type="ARBA" id="ARBA00005013"/>
    </source>
</evidence>
<gene>
    <name evidence="12" type="primary">folB</name>
    <name evidence="12" type="ORF">FVIR_GE00422</name>
</gene>
<dbReference type="RefSeq" id="WP_067498338.1">
    <property type="nucleotide sequence ID" value="NZ_LN999832.1"/>
</dbReference>
<dbReference type="SMART" id="SM00905">
    <property type="entry name" value="FolB"/>
    <property type="match status" value="1"/>
</dbReference>
<dbReference type="Proteomes" id="UP000095665">
    <property type="component" value="Chromosome I"/>
</dbReference>
<evidence type="ECO:0000256" key="9">
    <source>
        <dbReference type="ARBA" id="ARBA00059496"/>
    </source>
</evidence>
<organism evidence="12 13">
    <name type="scientific">Candidatus Gullanella endobia</name>
    <dbReference type="NCBI Taxonomy" id="1070130"/>
    <lineage>
        <taxon>Bacteria</taxon>
        <taxon>Pseudomonadati</taxon>
        <taxon>Pseudomonadota</taxon>
        <taxon>Gammaproteobacteria</taxon>
        <taxon>Enterobacterales</taxon>
        <taxon>Enterobacteriaceae</taxon>
        <taxon>Candidatus Gullanella</taxon>
    </lineage>
</organism>
<evidence type="ECO:0000256" key="7">
    <source>
        <dbReference type="ARBA" id="ARBA00023235"/>
    </source>
</evidence>
<keyword evidence="8 10" id="KW-0456">Lyase</keyword>
<comment type="subunit">
    <text evidence="5">Homooctamer.</text>
</comment>
<dbReference type="GO" id="GO:0046654">
    <property type="term" value="P:tetrahydrofolate biosynthetic process"/>
    <property type="evidence" value="ECO:0007669"/>
    <property type="project" value="UniProtKB-UniRule"/>
</dbReference>
<dbReference type="GO" id="GO:0046656">
    <property type="term" value="P:folic acid biosynthetic process"/>
    <property type="evidence" value="ECO:0007669"/>
    <property type="project" value="UniProtKB-UniRule"/>
</dbReference>
<name>A0A143WRF7_9ENTR</name>
<comment type="pathway">
    <text evidence="3 10">Cofactor biosynthesis; tetrahydrofolate biosynthesis; 2-amino-4-hydroxy-6-hydroxymethyl-7,8-dihydropteridine diphosphate from 7,8-dihydroneopterin triphosphate: step 3/4.</text>
</comment>
<evidence type="ECO:0000256" key="5">
    <source>
        <dbReference type="ARBA" id="ARBA00011823"/>
    </source>
</evidence>
<dbReference type="NCBIfam" id="TIGR00526">
    <property type="entry name" value="folB_dom"/>
    <property type="match status" value="1"/>
</dbReference>
<comment type="catalytic activity">
    <reaction evidence="2 10">
        <text>7,8-dihydroneopterin = 6-hydroxymethyl-7,8-dihydropterin + glycolaldehyde</text>
        <dbReference type="Rhea" id="RHEA:10540"/>
        <dbReference type="ChEBI" id="CHEBI:17001"/>
        <dbReference type="ChEBI" id="CHEBI:17071"/>
        <dbReference type="ChEBI" id="CHEBI:44841"/>
        <dbReference type="EC" id="4.1.2.25"/>
    </reaction>
</comment>
<dbReference type="CDD" id="cd00534">
    <property type="entry name" value="DHNA_DHNTPE"/>
    <property type="match status" value="1"/>
</dbReference>
<evidence type="ECO:0000313" key="13">
    <source>
        <dbReference type="Proteomes" id="UP000095665"/>
    </source>
</evidence>
<dbReference type="EMBL" id="LN999832">
    <property type="protein sequence ID" value="CUX96263.1"/>
    <property type="molecule type" value="Genomic_DNA"/>
</dbReference>
<dbReference type="Pfam" id="PF02152">
    <property type="entry name" value="FolB"/>
    <property type="match status" value="1"/>
</dbReference>
<dbReference type="NCBIfam" id="TIGR00525">
    <property type="entry name" value="folB"/>
    <property type="match status" value="1"/>
</dbReference>
<keyword evidence="6 10" id="KW-0289">Folate biosynthesis</keyword>
<dbReference type="PANTHER" id="PTHR42844:SF1">
    <property type="entry name" value="DIHYDRONEOPTERIN ALDOLASE 1-RELATED"/>
    <property type="match status" value="1"/>
</dbReference>